<evidence type="ECO:0000313" key="3">
    <source>
        <dbReference type="Proteomes" id="UP000759298"/>
    </source>
</evidence>
<organism evidence="2 3">
    <name type="scientific">Alteriqipengyuania abyssalis</name>
    <dbReference type="NCBI Taxonomy" id="2860200"/>
    <lineage>
        <taxon>Bacteria</taxon>
        <taxon>Pseudomonadati</taxon>
        <taxon>Pseudomonadota</taxon>
        <taxon>Alphaproteobacteria</taxon>
        <taxon>Sphingomonadales</taxon>
        <taxon>Erythrobacteraceae</taxon>
        <taxon>Alteriqipengyuania</taxon>
    </lineage>
</organism>
<dbReference type="EMBL" id="JAHWXP010000002">
    <property type="protein sequence ID" value="MBY8336628.1"/>
    <property type="molecule type" value="Genomic_DNA"/>
</dbReference>
<dbReference type="RefSeq" id="WP_222824292.1">
    <property type="nucleotide sequence ID" value="NZ_JAHWXP010000002.1"/>
</dbReference>
<proteinExistence type="predicted"/>
<evidence type="ECO:0000259" key="1">
    <source>
        <dbReference type="Pfam" id="PF19480"/>
    </source>
</evidence>
<dbReference type="Proteomes" id="UP000759298">
    <property type="component" value="Unassembled WGS sequence"/>
</dbReference>
<sequence length="162" mass="17733">MPNLADLTPAFLDELSEAALRSDRRRMHYCIHADHSDPVQMLVNAVAPDSYIRPHRHSLDPKVEHLSALRGTFACFVFDDAGEVMSSQIFGEHGDAPFGITLPPEAWHTVVALDDGAILLEVKQGPFRPELAKEPADWSPEEGTAEGVALIERLRAGLSGVN</sequence>
<keyword evidence="3" id="KW-1185">Reference proteome</keyword>
<accession>A0ABS7PC54</accession>
<dbReference type="InterPro" id="IPR011051">
    <property type="entry name" value="RmlC_Cupin_sf"/>
</dbReference>
<gene>
    <name evidence="2" type="ORF">KYN89_06170</name>
</gene>
<dbReference type="InterPro" id="IPR027565">
    <property type="entry name" value="Cupin_WbuC"/>
</dbReference>
<dbReference type="SUPFAM" id="SSF51182">
    <property type="entry name" value="RmlC-like cupins"/>
    <property type="match status" value="1"/>
</dbReference>
<name>A0ABS7PC54_9SPHN</name>
<feature type="domain" description="Cupin fold metalloprotein WbuC cupin" evidence="1">
    <location>
        <begin position="9"/>
        <end position="88"/>
    </location>
</feature>
<dbReference type="NCBIfam" id="TIGR04366">
    <property type="entry name" value="cupin_WbuC"/>
    <property type="match status" value="1"/>
</dbReference>
<protein>
    <submittedName>
        <fullName evidence="2">WbuC family cupin fold metalloprotein</fullName>
    </submittedName>
</protein>
<evidence type="ECO:0000313" key="2">
    <source>
        <dbReference type="EMBL" id="MBY8336628.1"/>
    </source>
</evidence>
<dbReference type="CDD" id="cd07005">
    <property type="entry name" value="cupin_WbuC-like"/>
    <property type="match status" value="1"/>
</dbReference>
<comment type="caution">
    <text evidence="2">The sequence shown here is derived from an EMBL/GenBank/DDBJ whole genome shotgun (WGS) entry which is preliminary data.</text>
</comment>
<dbReference type="InterPro" id="IPR046058">
    <property type="entry name" value="WbuC_cupin"/>
</dbReference>
<dbReference type="Pfam" id="PF19480">
    <property type="entry name" value="DUF6016"/>
    <property type="match status" value="1"/>
</dbReference>
<reference evidence="2 3" key="1">
    <citation type="submission" date="2021-07" db="EMBL/GenBank/DDBJ databases">
        <title>Alteriqipengyuania abyssalis NZ-12B nov, sp.nov isolated from deep sea sponge in pacific ocean.</title>
        <authorList>
            <person name="Tareen S."/>
            <person name="Wink J."/>
        </authorList>
    </citation>
    <scope>NUCLEOTIDE SEQUENCE [LARGE SCALE GENOMIC DNA]</scope>
    <source>
        <strain evidence="2 3">NZ-12B</strain>
    </source>
</reference>